<feature type="domain" description="DUF4378" evidence="2">
    <location>
        <begin position="860"/>
        <end position="1021"/>
    </location>
</feature>
<evidence type="ECO:0000256" key="1">
    <source>
        <dbReference type="SAM" id="MobiDB-lite"/>
    </source>
</evidence>
<feature type="compositionally biased region" description="Polar residues" evidence="1">
    <location>
        <begin position="567"/>
        <end position="583"/>
    </location>
</feature>
<dbReference type="InterPro" id="IPR025486">
    <property type="entry name" value="DUF4378"/>
</dbReference>
<keyword evidence="4" id="KW-1185">Reference proteome</keyword>
<dbReference type="Gramene" id="BGIOSGA023640-TA">
    <property type="protein sequence ID" value="BGIOSGA023640-PA"/>
    <property type="gene ID" value="BGIOSGA023640"/>
</dbReference>
<dbReference type="OMA" id="HCLKKMR"/>
<dbReference type="AlphaFoldDB" id="B8B2M0"/>
<dbReference type="EMBL" id="CM000131">
    <property type="protein sequence ID" value="EEC81345.1"/>
    <property type="molecule type" value="Genomic_DNA"/>
</dbReference>
<dbReference type="PANTHER" id="PTHR40836">
    <property type="entry name" value="RB1-INDUCIBLE COILED-COIL PROTEIN"/>
    <property type="match status" value="1"/>
</dbReference>
<feature type="region of interest" description="Disordered" evidence="1">
    <location>
        <begin position="548"/>
        <end position="595"/>
    </location>
</feature>
<feature type="region of interest" description="Disordered" evidence="1">
    <location>
        <begin position="830"/>
        <end position="852"/>
    </location>
</feature>
<dbReference type="Pfam" id="PF14309">
    <property type="entry name" value="DUF4378"/>
    <property type="match status" value="1"/>
</dbReference>
<feature type="compositionally biased region" description="Polar residues" evidence="1">
    <location>
        <begin position="830"/>
        <end position="851"/>
    </location>
</feature>
<gene>
    <name evidence="3" type="ORF">OsI_24531</name>
</gene>
<evidence type="ECO:0000259" key="2">
    <source>
        <dbReference type="Pfam" id="PF14309"/>
    </source>
</evidence>
<protein>
    <recommendedName>
        <fullName evidence="2">DUF4378 domain-containing protein</fullName>
    </recommendedName>
</protein>
<proteinExistence type="predicted"/>
<dbReference type="HOGENOM" id="CLU_011108_0_0_1"/>
<dbReference type="PANTHER" id="PTHR40836:SF2">
    <property type="entry name" value="OS06G0728200 PROTEIN"/>
    <property type="match status" value="1"/>
</dbReference>
<feature type="region of interest" description="Disordered" evidence="1">
    <location>
        <begin position="179"/>
        <end position="198"/>
    </location>
</feature>
<dbReference type="Proteomes" id="UP000007015">
    <property type="component" value="Chromosome 6"/>
</dbReference>
<sequence>MDTGEEPNPHKDDMSQGKFRLIHTWKKWKKVAETKKTGDSIFLELYMKEEKMSLLRDKHHIQRDEPDFSPTPPSRRRPMAIEDRGERRLGGRKERLAGRTKFSRKLMADILLHHNAALPRKQRKSARRIHGNGAYLDSNPMDYLQTSEWLMETLLVVVVGPEAPRNSLDSPLYDHTTITMTSTMRQKPPKGSTPQDRTTAKNVIHKDIFPSQPSVIARLMGIDTIPVSAKRDEVMIHAEEVSNLKLPSKLEMITVTSPRSATFRQSKCSLISYGSSSVDYTYRHCLKKMRPRRSRSRQHHPQEELLEKIREDFQAWQTSKALENARTVVTASGCPTITSSRHRMEEGRYIQILAQENLHKEKMAKYGYGSCTISMAEKDTLKNATDNSSDTEITSAKAAAESNISPGDKVIKVLRVSHCATMPDKFRDLEDEHNNSISTSAKPRSQKRIVLLKPSTCDIVASDQESLFSSSKVKREGNMEEFLEEVKERLKKELKLKSKSEVVRRSWGTTDPKQIARDIAKQIRETVRRQDLGKRLYSRSESFRAFRSDRKRNAAARNASPEHVSPKSVTSRTSGTNQGSNDCSPPIIRRSRGRIRSLTDMPLSVSVSESVPASGFDDQSYTGECKFADADVVSPRALVRSFSAPASGISRGRLFAEEDNNVDSGRHGNSDAVSEGAAVAASKYSSSFSLRGTVSNLRNSLRSRANKLFGKKTHWSLKPSLGEFHPHKMAISMLPPSPPEILSPFIVAQASTVLHLSKSNLYFRPDLERIRITFFCTMDSLPLLHLFQENFTELPPSPVSPLEVKGSSSRHFFSDLNCNLPELSPKSWSEYDTTPRASNESSSCKNRTNATETEESYTEMAYIKQVLIAAGLYEDGSSYSSPSMMNNAWVDSMARRPICDYVFDEVEETYNTEEDAADHRMLFDLANEALEITMMGSTKTGSSLWRWVVDSTGVSPGRKLLVDVWQQVQSVRNPPVQQETQTVESMGAREAWTSPWIEVLHEDSYVLGRKLERAIFDQLIADIVQELFISQNAAD</sequence>
<evidence type="ECO:0000313" key="3">
    <source>
        <dbReference type="EMBL" id="EEC81345.1"/>
    </source>
</evidence>
<feature type="region of interest" description="Disordered" evidence="1">
    <location>
        <begin position="57"/>
        <end position="81"/>
    </location>
</feature>
<evidence type="ECO:0000313" key="4">
    <source>
        <dbReference type="Proteomes" id="UP000007015"/>
    </source>
</evidence>
<feature type="compositionally biased region" description="Basic and acidic residues" evidence="1">
    <location>
        <begin position="57"/>
        <end position="66"/>
    </location>
</feature>
<dbReference type="STRING" id="39946.B8B2M0"/>
<reference evidence="3 4" key="1">
    <citation type="journal article" date="2005" name="PLoS Biol.">
        <title>The genomes of Oryza sativa: a history of duplications.</title>
        <authorList>
            <person name="Yu J."/>
            <person name="Wang J."/>
            <person name="Lin W."/>
            <person name="Li S."/>
            <person name="Li H."/>
            <person name="Zhou J."/>
            <person name="Ni P."/>
            <person name="Dong W."/>
            <person name="Hu S."/>
            <person name="Zeng C."/>
            <person name="Zhang J."/>
            <person name="Zhang Y."/>
            <person name="Li R."/>
            <person name="Xu Z."/>
            <person name="Li S."/>
            <person name="Li X."/>
            <person name="Zheng H."/>
            <person name="Cong L."/>
            <person name="Lin L."/>
            <person name="Yin J."/>
            <person name="Geng J."/>
            <person name="Li G."/>
            <person name="Shi J."/>
            <person name="Liu J."/>
            <person name="Lv H."/>
            <person name="Li J."/>
            <person name="Wang J."/>
            <person name="Deng Y."/>
            <person name="Ran L."/>
            <person name="Shi X."/>
            <person name="Wang X."/>
            <person name="Wu Q."/>
            <person name="Li C."/>
            <person name="Ren X."/>
            <person name="Wang J."/>
            <person name="Wang X."/>
            <person name="Li D."/>
            <person name="Liu D."/>
            <person name="Zhang X."/>
            <person name="Ji Z."/>
            <person name="Zhao W."/>
            <person name="Sun Y."/>
            <person name="Zhang Z."/>
            <person name="Bao J."/>
            <person name="Han Y."/>
            <person name="Dong L."/>
            <person name="Ji J."/>
            <person name="Chen P."/>
            <person name="Wu S."/>
            <person name="Liu J."/>
            <person name="Xiao Y."/>
            <person name="Bu D."/>
            <person name="Tan J."/>
            <person name="Yang L."/>
            <person name="Ye C."/>
            <person name="Zhang J."/>
            <person name="Xu J."/>
            <person name="Zhou Y."/>
            <person name="Yu Y."/>
            <person name="Zhang B."/>
            <person name="Zhuang S."/>
            <person name="Wei H."/>
            <person name="Liu B."/>
            <person name="Lei M."/>
            <person name="Yu H."/>
            <person name="Li Y."/>
            <person name="Xu H."/>
            <person name="Wei S."/>
            <person name="He X."/>
            <person name="Fang L."/>
            <person name="Zhang Z."/>
            <person name="Zhang Y."/>
            <person name="Huang X."/>
            <person name="Su Z."/>
            <person name="Tong W."/>
            <person name="Li J."/>
            <person name="Tong Z."/>
            <person name="Li S."/>
            <person name="Ye J."/>
            <person name="Wang L."/>
            <person name="Fang L."/>
            <person name="Lei T."/>
            <person name="Chen C."/>
            <person name="Chen H."/>
            <person name="Xu Z."/>
            <person name="Li H."/>
            <person name="Huang H."/>
            <person name="Zhang F."/>
            <person name="Xu H."/>
            <person name="Li N."/>
            <person name="Zhao C."/>
            <person name="Li S."/>
            <person name="Dong L."/>
            <person name="Huang Y."/>
            <person name="Li L."/>
            <person name="Xi Y."/>
            <person name="Qi Q."/>
            <person name="Li W."/>
            <person name="Zhang B."/>
            <person name="Hu W."/>
            <person name="Zhang Y."/>
            <person name="Tian X."/>
            <person name="Jiao Y."/>
            <person name="Liang X."/>
            <person name="Jin J."/>
            <person name="Gao L."/>
            <person name="Zheng W."/>
            <person name="Hao B."/>
            <person name="Liu S."/>
            <person name="Wang W."/>
            <person name="Yuan L."/>
            <person name="Cao M."/>
            <person name="McDermott J."/>
            <person name="Samudrala R."/>
            <person name="Wang J."/>
            <person name="Wong G.K."/>
            <person name="Yang H."/>
        </authorList>
    </citation>
    <scope>NUCLEOTIDE SEQUENCE [LARGE SCALE GENOMIC DNA]</scope>
    <source>
        <strain evidence="4">cv. 93-11</strain>
    </source>
</reference>
<organism evidence="3 4">
    <name type="scientific">Oryza sativa subsp. indica</name>
    <name type="common">Rice</name>
    <dbReference type="NCBI Taxonomy" id="39946"/>
    <lineage>
        <taxon>Eukaryota</taxon>
        <taxon>Viridiplantae</taxon>
        <taxon>Streptophyta</taxon>
        <taxon>Embryophyta</taxon>
        <taxon>Tracheophyta</taxon>
        <taxon>Spermatophyta</taxon>
        <taxon>Magnoliopsida</taxon>
        <taxon>Liliopsida</taxon>
        <taxon>Poales</taxon>
        <taxon>Poaceae</taxon>
        <taxon>BOP clade</taxon>
        <taxon>Oryzoideae</taxon>
        <taxon>Oryzeae</taxon>
        <taxon>Oryzinae</taxon>
        <taxon>Oryza</taxon>
        <taxon>Oryza sativa</taxon>
    </lineage>
</organism>
<name>B8B2M0_ORYSI</name>
<accession>B8B2M0</accession>